<feature type="signal peptide" evidence="1">
    <location>
        <begin position="1"/>
        <end position="23"/>
    </location>
</feature>
<name>A0A8S9ZYW6_9BILA</name>
<keyword evidence="1" id="KW-0732">Signal</keyword>
<organism evidence="2 3">
    <name type="scientific">Meloidogyne graminicola</name>
    <dbReference type="NCBI Taxonomy" id="189291"/>
    <lineage>
        <taxon>Eukaryota</taxon>
        <taxon>Metazoa</taxon>
        <taxon>Ecdysozoa</taxon>
        <taxon>Nematoda</taxon>
        <taxon>Chromadorea</taxon>
        <taxon>Rhabditida</taxon>
        <taxon>Tylenchina</taxon>
        <taxon>Tylenchomorpha</taxon>
        <taxon>Tylenchoidea</taxon>
        <taxon>Meloidogynidae</taxon>
        <taxon>Meloidogyninae</taxon>
        <taxon>Meloidogyne</taxon>
    </lineage>
</organism>
<keyword evidence="3" id="KW-1185">Reference proteome</keyword>
<comment type="caution">
    <text evidence="2">The sequence shown here is derived from an EMBL/GenBank/DDBJ whole genome shotgun (WGS) entry which is preliminary data.</text>
</comment>
<dbReference type="AlphaFoldDB" id="A0A8S9ZYW6"/>
<dbReference type="OrthoDB" id="10336922at2759"/>
<evidence type="ECO:0000313" key="3">
    <source>
        <dbReference type="Proteomes" id="UP000605970"/>
    </source>
</evidence>
<gene>
    <name evidence="2" type="ORF">Mgra_00002554</name>
</gene>
<dbReference type="Proteomes" id="UP000605970">
    <property type="component" value="Unassembled WGS sequence"/>
</dbReference>
<evidence type="ECO:0000256" key="1">
    <source>
        <dbReference type="SAM" id="SignalP"/>
    </source>
</evidence>
<protein>
    <submittedName>
        <fullName evidence="2">Uncharacterized protein</fullName>
    </submittedName>
</protein>
<evidence type="ECO:0000313" key="2">
    <source>
        <dbReference type="EMBL" id="KAF7638103.1"/>
    </source>
</evidence>
<reference evidence="2" key="1">
    <citation type="journal article" date="2020" name="Ecol. Evol.">
        <title>Genome structure and content of the rice root-knot nematode (Meloidogyne graminicola).</title>
        <authorList>
            <person name="Phan N.T."/>
            <person name="Danchin E.G.J."/>
            <person name="Klopp C."/>
            <person name="Perfus-Barbeoch L."/>
            <person name="Kozlowski D.K."/>
            <person name="Koutsovoulos G.D."/>
            <person name="Lopez-Roques C."/>
            <person name="Bouchez O."/>
            <person name="Zahm M."/>
            <person name="Besnard G."/>
            <person name="Bellafiore S."/>
        </authorList>
    </citation>
    <scope>NUCLEOTIDE SEQUENCE</scope>
    <source>
        <strain evidence="2">VN-18</strain>
    </source>
</reference>
<accession>A0A8S9ZYW6</accession>
<feature type="chain" id="PRO_5035814337" evidence="1">
    <location>
        <begin position="24"/>
        <end position="110"/>
    </location>
</feature>
<dbReference type="EMBL" id="JABEBT010000015">
    <property type="protein sequence ID" value="KAF7638103.1"/>
    <property type="molecule type" value="Genomic_DNA"/>
</dbReference>
<sequence length="110" mass="12587">MHFYLILFSLLIITFEYLNFSTSAIVRRESSSFKLQPNGTEPKQECKMKCRSTQFKRGRECFIECYGELPSTVRIAPILDQKCAEQCNGGPIGDYSNFKKECAIKCAIPE</sequence>
<proteinExistence type="predicted"/>